<evidence type="ECO:0000256" key="2">
    <source>
        <dbReference type="ARBA" id="ARBA00022980"/>
    </source>
</evidence>
<dbReference type="SUPFAM" id="SSF54189">
    <property type="entry name" value="Ribosomal proteins S24e, L23 and L15e"/>
    <property type="match status" value="1"/>
</dbReference>
<keyword evidence="4" id="KW-0699">rRNA-binding</keyword>
<name>A0A847D0V4_9BACT</name>
<evidence type="ECO:0000313" key="5">
    <source>
        <dbReference type="EMBL" id="NLD25354.1"/>
    </source>
</evidence>
<comment type="function">
    <text evidence="4">One of the early assembly proteins it binds 23S rRNA. One of the proteins that surrounds the polypeptide exit tunnel on the outside of the ribosome. Forms the main docking site for trigger factor binding to the ribosome.</text>
</comment>
<evidence type="ECO:0000256" key="3">
    <source>
        <dbReference type="ARBA" id="ARBA00023274"/>
    </source>
</evidence>
<dbReference type="HAMAP" id="MF_01369_B">
    <property type="entry name" value="Ribosomal_uL23_B"/>
    <property type="match status" value="1"/>
</dbReference>
<dbReference type="GO" id="GO:0003735">
    <property type="term" value="F:structural constituent of ribosome"/>
    <property type="evidence" value="ECO:0007669"/>
    <property type="project" value="InterPro"/>
</dbReference>
<keyword evidence="2 4" id="KW-0689">Ribosomal protein</keyword>
<evidence type="ECO:0000256" key="4">
    <source>
        <dbReference type="HAMAP-Rule" id="MF_01369"/>
    </source>
</evidence>
<protein>
    <recommendedName>
        <fullName evidence="4">Large ribosomal subunit protein uL23</fullName>
    </recommendedName>
</protein>
<dbReference type="GO" id="GO:0006412">
    <property type="term" value="P:translation"/>
    <property type="evidence" value="ECO:0007669"/>
    <property type="project" value="UniProtKB-UniRule"/>
</dbReference>
<keyword evidence="4" id="KW-0694">RNA-binding</keyword>
<dbReference type="EMBL" id="JAAZBX010000004">
    <property type="protein sequence ID" value="NLD25354.1"/>
    <property type="molecule type" value="Genomic_DNA"/>
</dbReference>
<comment type="subunit">
    <text evidence="4">Part of the 50S ribosomal subunit. Contacts protein L29, and trigger factor when it is bound to the ribosome.</text>
</comment>
<sequence>MRNKTIELQPMVSEKSYAMANANNKYTFLVERYNNKIEVAKAVESKYKVKVESVNSVVKPGKMKRDLKTYKPRRERDMVKVIVTLKKGDKINEFLKI</sequence>
<comment type="caution">
    <text evidence="5">The sequence shown here is derived from an EMBL/GenBank/DDBJ whole genome shotgun (WGS) entry which is preliminary data.</text>
</comment>
<dbReference type="InterPro" id="IPR013025">
    <property type="entry name" value="Ribosomal_uL23-like"/>
</dbReference>
<gene>
    <name evidence="4" type="primary">rplW</name>
    <name evidence="5" type="ORF">GX656_01790</name>
</gene>
<evidence type="ECO:0000256" key="1">
    <source>
        <dbReference type="ARBA" id="ARBA00006700"/>
    </source>
</evidence>
<accession>A0A847D0V4</accession>
<keyword evidence="3 4" id="KW-0687">Ribonucleoprotein</keyword>
<dbReference type="Proteomes" id="UP000545876">
    <property type="component" value="Unassembled WGS sequence"/>
</dbReference>
<dbReference type="Pfam" id="PF00276">
    <property type="entry name" value="Ribosomal_L23"/>
    <property type="match status" value="1"/>
</dbReference>
<dbReference type="AlphaFoldDB" id="A0A847D0V4"/>
<dbReference type="InterPro" id="IPR012677">
    <property type="entry name" value="Nucleotide-bd_a/b_plait_sf"/>
</dbReference>
<comment type="similarity">
    <text evidence="1 4">Belongs to the universal ribosomal protein uL23 family.</text>
</comment>
<reference evidence="5 6" key="1">
    <citation type="journal article" date="2020" name="Biotechnol. Biofuels">
        <title>New insights from the biogas microbiome by comprehensive genome-resolved metagenomics of nearly 1600 species originating from multiple anaerobic digesters.</title>
        <authorList>
            <person name="Campanaro S."/>
            <person name="Treu L."/>
            <person name="Rodriguez-R L.M."/>
            <person name="Kovalovszki A."/>
            <person name="Ziels R.M."/>
            <person name="Maus I."/>
            <person name="Zhu X."/>
            <person name="Kougias P.G."/>
            <person name="Basile A."/>
            <person name="Luo G."/>
            <person name="Schluter A."/>
            <person name="Konstantinidis K.T."/>
            <person name="Angelidaki I."/>
        </authorList>
    </citation>
    <scope>NUCLEOTIDE SEQUENCE [LARGE SCALE GENOMIC DNA]</scope>
    <source>
        <strain evidence="5">AS06rmzACSIP_65</strain>
    </source>
</reference>
<dbReference type="GO" id="GO:1990904">
    <property type="term" value="C:ribonucleoprotein complex"/>
    <property type="evidence" value="ECO:0007669"/>
    <property type="project" value="UniProtKB-KW"/>
</dbReference>
<dbReference type="Gene3D" id="3.30.70.330">
    <property type="match status" value="1"/>
</dbReference>
<dbReference type="GO" id="GO:0005840">
    <property type="term" value="C:ribosome"/>
    <property type="evidence" value="ECO:0007669"/>
    <property type="project" value="UniProtKB-KW"/>
</dbReference>
<organism evidence="5 6">
    <name type="scientific">Candidatus Dojkabacteria bacterium</name>
    <dbReference type="NCBI Taxonomy" id="2099670"/>
    <lineage>
        <taxon>Bacteria</taxon>
        <taxon>Candidatus Dojkabacteria</taxon>
    </lineage>
</organism>
<dbReference type="GO" id="GO:0019843">
    <property type="term" value="F:rRNA binding"/>
    <property type="evidence" value="ECO:0007669"/>
    <property type="project" value="UniProtKB-UniRule"/>
</dbReference>
<evidence type="ECO:0000313" key="6">
    <source>
        <dbReference type="Proteomes" id="UP000545876"/>
    </source>
</evidence>
<proteinExistence type="inferred from homology"/>
<dbReference type="InterPro" id="IPR012678">
    <property type="entry name" value="Ribosomal_uL23/eL15/eS24_sf"/>
</dbReference>